<proteinExistence type="predicted"/>
<accession>X1GKU0</accession>
<reference evidence="1" key="1">
    <citation type="journal article" date="2014" name="Front. Microbiol.">
        <title>High frequency of phylogenetically diverse reductive dehalogenase-homologous genes in deep subseafloor sedimentary metagenomes.</title>
        <authorList>
            <person name="Kawai M."/>
            <person name="Futagami T."/>
            <person name="Toyoda A."/>
            <person name="Takaki Y."/>
            <person name="Nishi S."/>
            <person name="Hori S."/>
            <person name="Arai W."/>
            <person name="Tsubouchi T."/>
            <person name="Morono Y."/>
            <person name="Uchiyama I."/>
            <person name="Ito T."/>
            <person name="Fujiyama A."/>
            <person name="Inagaki F."/>
            <person name="Takami H."/>
        </authorList>
    </citation>
    <scope>NUCLEOTIDE SEQUENCE</scope>
    <source>
        <strain evidence="1">Expedition CK06-06</strain>
    </source>
</reference>
<sequence length="177" mass="19554">MSGRITIEHSLRTRGVTQMDTFISASDEIPKYAFPLIVIEMMQIGVAAGKASIKSTTGEKSTGHLEKSFRGVIQEINDEHHRVAIGSDLDYAQHAAEGAGPVVQNRAVQIWPGPVRWGFSNAFIWRFIGQRPAIKSHPFMTDTKESISDGLDRIISKYLKRGWQRANTKGKGAPPVP</sequence>
<protein>
    <submittedName>
        <fullName evidence="1">Uncharacterized protein</fullName>
    </submittedName>
</protein>
<name>X1GKU0_9ZZZZ</name>
<gene>
    <name evidence="1" type="ORF">S03H2_40587</name>
</gene>
<dbReference type="AlphaFoldDB" id="X1GKU0"/>
<evidence type="ECO:0000313" key="1">
    <source>
        <dbReference type="EMBL" id="GAH57812.1"/>
    </source>
</evidence>
<comment type="caution">
    <text evidence="1">The sequence shown here is derived from an EMBL/GenBank/DDBJ whole genome shotgun (WGS) entry which is preliminary data.</text>
</comment>
<organism evidence="1">
    <name type="scientific">marine sediment metagenome</name>
    <dbReference type="NCBI Taxonomy" id="412755"/>
    <lineage>
        <taxon>unclassified sequences</taxon>
        <taxon>metagenomes</taxon>
        <taxon>ecological metagenomes</taxon>
    </lineage>
</organism>
<dbReference type="EMBL" id="BARU01025172">
    <property type="protein sequence ID" value="GAH57812.1"/>
    <property type="molecule type" value="Genomic_DNA"/>
</dbReference>